<organism evidence="1 2">
    <name type="scientific">Popillia japonica</name>
    <name type="common">Japanese beetle</name>
    <dbReference type="NCBI Taxonomy" id="7064"/>
    <lineage>
        <taxon>Eukaryota</taxon>
        <taxon>Metazoa</taxon>
        <taxon>Ecdysozoa</taxon>
        <taxon>Arthropoda</taxon>
        <taxon>Hexapoda</taxon>
        <taxon>Insecta</taxon>
        <taxon>Pterygota</taxon>
        <taxon>Neoptera</taxon>
        <taxon>Endopterygota</taxon>
        <taxon>Coleoptera</taxon>
        <taxon>Polyphaga</taxon>
        <taxon>Scarabaeiformia</taxon>
        <taxon>Scarabaeidae</taxon>
        <taxon>Rutelinae</taxon>
        <taxon>Popillia</taxon>
    </lineage>
</organism>
<accession>A0AAW1KLJ7</accession>
<dbReference type="EMBL" id="JASPKY010000217">
    <property type="protein sequence ID" value="KAK9719685.1"/>
    <property type="molecule type" value="Genomic_DNA"/>
</dbReference>
<dbReference type="AlphaFoldDB" id="A0AAW1KLJ7"/>
<proteinExistence type="predicted"/>
<evidence type="ECO:0000313" key="2">
    <source>
        <dbReference type="Proteomes" id="UP001458880"/>
    </source>
</evidence>
<dbReference type="Proteomes" id="UP001458880">
    <property type="component" value="Unassembled WGS sequence"/>
</dbReference>
<keyword evidence="2" id="KW-1185">Reference proteome</keyword>
<protein>
    <submittedName>
        <fullName evidence="1">Uncharacterized protein</fullName>
    </submittedName>
</protein>
<name>A0AAW1KLJ7_POPJA</name>
<comment type="caution">
    <text evidence="1">The sequence shown here is derived from an EMBL/GenBank/DDBJ whole genome shotgun (WGS) entry which is preliminary data.</text>
</comment>
<reference evidence="1 2" key="1">
    <citation type="journal article" date="2024" name="BMC Genomics">
        <title>De novo assembly and annotation of Popillia japonica's genome with initial clues to its potential as an invasive pest.</title>
        <authorList>
            <person name="Cucini C."/>
            <person name="Boschi S."/>
            <person name="Funari R."/>
            <person name="Cardaioli E."/>
            <person name="Iannotti N."/>
            <person name="Marturano G."/>
            <person name="Paoli F."/>
            <person name="Bruttini M."/>
            <person name="Carapelli A."/>
            <person name="Frati F."/>
            <person name="Nardi F."/>
        </authorList>
    </citation>
    <scope>NUCLEOTIDE SEQUENCE [LARGE SCALE GENOMIC DNA]</scope>
    <source>
        <strain evidence="1">DMR45628</strain>
    </source>
</reference>
<gene>
    <name evidence="1" type="ORF">QE152_g22548</name>
</gene>
<evidence type="ECO:0000313" key="1">
    <source>
        <dbReference type="EMBL" id="KAK9719685.1"/>
    </source>
</evidence>
<sequence>MELMKLAIIAYNNTIHTTTGLTLLELTFGHTKTHDPFDICYDRTFYNNYLTRHINRLKLLYTKLGVRLQENITKIIEKRNTNLKTQPLEIGLLVKQPIGYKSKTNLRFSGPYKVKKVYENGTAIVIDKNKRERKVHVRNLKYGVVTDSSPGSQDQPGTSN</sequence>